<dbReference type="InterPro" id="IPR027417">
    <property type="entry name" value="P-loop_NTPase"/>
</dbReference>
<comment type="caution">
    <text evidence="5">The sequence shown here is derived from an EMBL/GenBank/DDBJ whole genome shotgun (WGS) entry which is preliminary data.</text>
</comment>
<dbReference type="GO" id="GO:0016887">
    <property type="term" value="F:ATP hydrolysis activity"/>
    <property type="evidence" value="ECO:0007669"/>
    <property type="project" value="InterPro"/>
</dbReference>
<evidence type="ECO:0000256" key="2">
    <source>
        <dbReference type="ARBA" id="ARBA00022741"/>
    </source>
</evidence>
<dbReference type="InterPro" id="IPR003439">
    <property type="entry name" value="ABC_transporter-like_ATP-bd"/>
</dbReference>
<dbReference type="GO" id="GO:0005524">
    <property type="term" value="F:ATP binding"/>
    <property type="evidence" value="ECO:0007669"/>
    <property type="project" value="UniProtKB-KW"/>
</dbReference>
<dbReference type="CDD" id="cd03261">
    <property type="entry name" value="ABC_Org_Solvent_Resistant"/>
    <property type="match status" value="1"/>
</dbReference>
<dbReference type="PANTHER" id="PTHR43023">
    <property type="entry name" value="PROTEIN TRIGALACTOSYLDIACYLGLYCEROL 3, CHLOROPLASTIC"/>
    <property type="match status" value="1"/>
</dbReference>
<evidence type="ECO:0000256" key="3">
    <source>
        <dbReference type="ARBA" id="ARBA00022840"/>
    </source>
</evidence>
<dbReference type="SMART" id="SM00382">
    <property type="entry name" value="AAA"/>
    <property type="match status" value="1"/>
</dbReference>
<organism evidence="5 6">
    <name type="scientific">candidate division GN15 bacterium</name>
    <dbReference type="NCBI Taxonomy" id="2072418"/>
    <lineage>
        <taxon>Bacteria</taxon>
        <taxon>candidate division GN15</taxon>
    </lineage>
</organism>
<keyword evidence="3 5" id="KW-0067">ATP-binding</keyword>
<dbReference type="AlphaFoldDB" id="A0A855X5Y2"/>
<dbReference type="InterPro" id="IPR017871">
    <property type="entry name" value="ABC_transporter-like_CS"/>
</dbReference>
<evidence type="ECO:0000259" key="4">
    <source>
        <dbReference type="PROSITE" id="PS50893"/>
    </source>
</evidence>
<protein>
    <submittedName>
        <fullName evidence="5">ABC transporter ATP-binding protein</fullName>
    </submittedName>
</protein>
<reference evidence="5 6" key="1">
    <citation type="journal article" date="2018" name="ISME J.">
        <title>A methanotrophic archaeon couples anaerobic oxidation of methane to Fe(III) reduction.</title>
        <authorList>
            <person name="Cai C."/>
            <person name="Leu A.O."/>
            <person name="Xie G.J."/>
            <person name="Guo J."/>
            <person name="Feng Y."/>
            <person name="Zhao J.X."/>
            <person name="Tyson G.W."/>
            <person name="Yuan Z."/>
            <person name="Hu S."/>
        </authorList>
    </citation>
    <scope>NUCLEOTIDE SEQUENCE [LARGE SCALE GENOMIC DNA]</scope>
    <source>
        <strain evidence="5">FeB_12</strain>
    </source>
</reference>
<name>A0A855X5Y2_9BACT</name>
<dbReference type="PANTHER" id="PTHR43023:SF6">
    <property type="entry name" value="INTERMEMBRANE PHOSPHOLIPID TRANSPORT SYSTEM ATP-BINDING PROTEIN MLAF"/>
    <property type="match status" value="1"/>
</dbReference>
<proteinExistence type="predicted"/>
<dbReference type="Pfam" id="PF00005">
    <property type="entry name" value="ABC_tran"/>
    <property type="match status" value="1"/>
</dbReference>
<keyword evidence="2" id="KW-0547">Nucleotide-binding</keyword>
<evidence type="ECO:0000256" key="1">
    <source>
        <dbReference type="ARBA" id="ARBA00022448"/>
    </source>
</evidence>
<dbReference type="Proteomes" id="UP000250918">
    <property type="component" value="Unassembled WGS sequence"/>
</dbReference>
<keyword evidence="1" id="KW-0813">Transport</keyword>
<sequence length="248" mass="26979">MIKIEDLHKSFDSNKVIDGLTLSIGRGESIAIIGQSGTGKSVLLKHLIRLLSPDRGRIYFDGKDIAKLQGENLVAMRRRYGMLFQSAALFDSLTVAENVGLGLHESGDYRKSDIDIIVQDKLEMVGLSGSADKYPAELSGGMRKRVGLARAIAAGPEVLLYDEPTTGLDPITADVINDLIVSLNQRLLVTSIAVTHDMASAFKIAERIVMLYEGRIAFDGTPEQIKISSNPIVRQFVTGRATGPIQVR</sequence>
<evidence type="ECO:0000313" key="5">
    <source>
        <dbReference type="EMBL" id="PWB75891.1"/>
    </source>
</evidence>
<dbReference type="PROSITE" id="PS00211">
    <property type="entry name" value="ABC_TRANSPORTER_1"/>
    <property type="match status" value="1"/>
</dbReference>
<dbReference type="InterPro" id="IPR003593">
    <property type="entry name" value="AAA+_ATPase"/>
</dbReference>
<dbReference type="EMBL" id="PQAP01000007">
    <property type="protein sequence ID" value="PWB75891.1"/>
    <property type="molecule type" value="Genomic_DNA"/>
</dbReference>
<dbReference type="Gene3D" id="3.40.50.300">
    <property type="entry name" value="P-loop containing nucleotide triphosphate hydrolases"/>
    <property type="match status" value="1"/>
</dbReference>
<accession>A0A855X5Y2</accession>
<dbReference type="SUPFAM" id="SSF52540">
    <property type="entry name" value="P-loop containing nucleoside triphosphate hydrolases"/>
    <property type="match status" value="1"/>
</dbReference>
<evidence type="ECO:0000313" key="6">
    <source>
        <dbReference type="Proteomes" id="UP000250918"/>
    </source>
</evidence>
<dbReference type="PROSITE" id="PS50893">
    <property type="entry name" value="ABC_TRANSPORTER_2"/>
    <property type="match status" value="1"/>
</dbReference>
<gene>
    <name evidence="5" type="ORF">C3F09_01595</name>
</gene>
<feature type="domain" description="ABC transporter" evidence="4">
    <location>
        <begin position="2"/>
        <end position="238"/>
    </location>
</feature>